<evidence type="ECO:0000313" key="3">
    <source>
        <dbReference type="Proteomes" id="UP001152803"/>
    </source>
</evidence>
<feature type="non-terminal residue" evidence="2">
    <location>
        <position position="128"/>
    </location>
</feature>
<organism evidence="2 3">
    <name type="scientific">Conger conger</name>
    <name type="common">Conger eel</name>
    <name type="synonym">Muraena conger</name>
    <dbReference type="NCBI Taxonomy" id="82655"/>
    <lineage>
        <taxon>Eukaryota</taxon>
        <taxon>Metazoa</taxon>
        <taxon>Chordata</taxon>
        <taxon>Craniata</taxon>
        <taxon>Vertebrata</taxon>
        <taxon>Euteleostomi</taxon>
        <taxon>Actinopterygii</taxon>
        <taxon>Neopterygii</taxon>
        <taxon>Teleostei</taxon>
        <taxon>Anguilliformes</taxon>
        <taxon>Congridae</taxon>
        <taxon>Conger</taxon>
    </lineage>
</organism>
<dbReference type="AlphaFoldDB" id="A0A9Q1HLX5"/>
<name>A0A9Q1HLX5_CONCO</name>
<feature type="region of interest" description="Disordered" evidence="1">
    <location>
        <begin position="1"/>
        <end position="25"/>
    </location>
</feature>
<evidence type="ECO:0000313" key="2">
    <source>
        <dbReference type="EMBL" id="KAJ8251912.1"/>
    </source>
</evidence>
<comment type="caution">
    <text evidence="2">The sequence shown here is derived from an EMBL/GenBank/DDBJ whole genome shotgun (WGS) entry which is preliminary data.</text>
</comment>
<evidence type="ECO:0000256" key="1">
    <source>
        <dbReference type="SAM" id="MobiDB-lite"/>
    </source>
</evidence>
<dbReference type="EMBL" id="JAFJMO010000017">
    <property type="protein sequence ID" value="KAJ8251912.1"/>
    <property type="molecule type" value="Genomic_DNA"/>
</dbReference>
<gene>
    <name evidence="2" type="ORF">COCON_G00212240</name>
</gene>
<accession>A0A9Q1HLX5</accession>
<proteinExistence type="predicted"/>
<dbReference type="Proteomes" id="UP001152803">
    <property type="component" value="Unassembled WGS sequence"/>
</dbReference>
<keyword evidence="3" id="KW-1185">Reference proteome</keyword>
<protein>
    <submittedName>
        <fullName evidence="2">Uncharacterized protein</fullName>
    </submittedName>
</protein>
<reference evidence="2" key="1">
    <citation type="journal article" date="2023" name="Science">
        <title>Genome structures resolve the early diversification of teleost fishes.</title>
        <authorList>
            <person name="Parey E."/>
            <person name="Louis A."/>
            <person name="Montfort J."/>
            <person name="Bouchez O."/>
            <person name="Roques C."/>
            <person name="Iampietro C."/>
            <person name="Lluch J."/>
            <person name="Castinel A."/>
            <person name="Donnadieu C."/>
            <person name="Desvignes T."/>
            <person name="Floi Bucao C."/>
            <person name="Jouanno E."/>
            <person name="Wen M."/>
            <person name="Mejri S."/>
            <person name="Dirks R."/>
            <person name="Jansen H."/>
            <person name="Henkel C."/>
            <person name="Chen W.J."/>
            <person name="Zahm M."/>
            <person name="Cabau C."/>
            <person name="Klopp C."/>
            <person name="Thompson A.W."/>
            <person name="Robinson-Rechavi M."/>
            <person name="Braasch I."/>
            <person name="Lecointre G."/>
            <person name="Bobe J."/>
            <person name="Postlethwait J.H."/>
            <person name="Berthelot C."/>
            <person name="Roest Crollius H."/>
            <person name="Guiguen Y."/>
        </authorList>
    </citation>
    <scope>NUCLEOTIDE SEQUENCE</scope>
    <source>
        <strain evidence="2">Concon-B</strain>
    </source>
</reference>
<feature type="non-terminal residue" evidence="2">
    <location>
        <position position="1"/>
    </location>
</feature>
<sequence length="128" mass="13029">GAGGPWAEGSWAAGSTGAGGPWAEGSWVLTRGGAEGGWAASGATGGTKLSTMASSPKCSASSALEMCLSTSASIRTGQPSWVNCSLLALRSWARSPASHSKMHADSLAIKMGYSWWASVVTPPARRRM</sequence>